<proteinExistence type="predicted"/>
<dbReference type="Pfam" id="PF00356">
    <property type="entry name" value="LacI"/>
    <property type="match status" value="1"/>
</dbReference>
<dbReference type="Pfam" id="PF13377">
    <property type="entry name" value="Peripla_BP_3"/>
    <property type="match status" value="1"/>
</dbReference>
<dbReference type="CDD" id="cd06267">
    <property type="entry name" value="PBP1_LacI_sugar_binding-like"/>
    <property type="match status" value="1"/>
</dbReference>
<evidence type="ECO:0000256" key="2">
    <source>
        <dbReference type="ARBA" id="ARBA00023125"/>
    </source>
</evidence>
<dbReference type="PRINTS" id="PR00036">
    <property type="entry name" value="HTHLACI"/>
</dbReference>
<organism evidence="5 6">
    <name type="scientific">Alicyclobacillus acidocaldarius (strain Tc-4-1)</name>
    <name type="common">Bacillus acidocaldarius</name>
    <dbReference type="NCBI Taxonomy" id="1048834"/>
    <lineage>
        <taxon>Bacteria</taxon>
        <taxon>Bacillati</taxon>
        <taxon>Bacillota</taxon>
        <taxon>Bacilli</taxon>
        <taxon>Bacillales</taxon>
        <taxon>Alicyclobacillaceae</taxon>
        <taxon>Alicyclobacillus</taxon>
    </lineage>
</organism>
<name>F8IK73_ALIAT</name>
<dbReference type="InterPro" id="IPR010982">
    <property type="entry name" value="Lambda_DNA-bd_dom_sf"/>
</dbReference>
<keyword evidence="2" id="KW-0238">DNA-binding</keyword>
<dbReference type="CDD" id="cd01392">
    <property type="entry name" value="HTH_LacI"/>
    <property type="match status" value="1"/>
</dbReference>
<feature type="domain" description="HTH lacI-type" evidence="4">
    <location>
        <begin position="22"/>
        <end position="76"/>
    </location>
</feature>
<accession>F8IK73</accession>
<evidence type="ECO:0000256" key="1">
    <source>
        <dbReference type="ARBA" id="ARBA00023015"/>
    </source>
</evidence>
<gene>
    <name evidence="5" type="primary">purR</name>
    <name evidence="5" type="ordered locus">TC41_2888</name>
</gene>
<dbReference type="AlphaFoldDB" id="F8IK73"/>
<dbReference type="HOGENOM" id="CLU_037628_6_2_9"/>
<evidence type="ECO:0000259" key="4">
    <source>
        <dbReference type="PROSITE" id="PS50932"/>
    </source>
</evidence>
<dbReference type="GO" id="GO:0003700">
    <property type="term" value="F:DNA-binding transcription factor activity"/>
    <property type="evidence" value="ECO:0007669"/>
    <property type="project" value="TreeGrafter"/>
</dbReference>
<dbReference type="Gene3D" id="3.40.50.2300">
    <property type="match status" value="2"/>
</dbReference>
<evidence type="ECO:0000256" key="3">
    <source>
        <dbReference type="ARBA" id="ARBA00023163"/>
    </source>
</evidence>
<reference evidence="5 6" key="1">
    <citation type="journal article" date="2011" name="J. Bacteriol.">
        <title>Complete Genome Sequence of Alicyclobacillus acidocaldarius Strain Tc-4-1.</title>
        <authorList>
            <person name="Chen Y."/>
            <person name="He Y."/>
            <person name="Zhang B."/>
            <person name="Yang J."/>
            <person name="Li W."/>
            <person name="Dong Z."/>
            <person name="Hu S."/>
        </authorList>
    </citation>
    <scope>NUCLEOTIDE SEQUENCE [LARGE SCALE GENOMIC DNA]</scope>
    <source>
        <strain evidence="5 6">Tc-4-1</strain>
    </source>
</reference>
<keyword evidence="1" id="KW-0805">Transcription regulation</keyword>
<dbReference type="PANTHER" id="PTHR30146:SF109">
    <property type="entry name" value="HTH-TYPE TRANSCRIPTIONAL REGULATOR GALS"/>
    <property type="match status" value="1"/>
</dbReference>
<dbReference type="InterPro" id="IPR028082">
    <property type="entry name" value="Peripla_BP_I"/>
</dbReference>
<dbReference type="GO" id="GO:0000976">
    <property type="term" value="F:transcription cis-regulatory region binding"/>
    <property type="evidence" value="ECO:0007669"/>
    <property type="project" value="TreeGrafter"/>
</dbReference>
<dbReference type="SUPFAM" id="SSF53822">
    <property type="entry name" value="Periplasmic binding protein-like I"/>
    <property type="match status" value="1"/>
</dbReference>
<keyword evidence="3" id="KW-0804">Transcription</keyword>
<dbReference type="SMART" id="SM00354">
    <property type="entry name" value="HTH_LACI"/>
    <property type="match status" value="1"/>
</dbReference>
<sequence length="359" mass="39744">MSKTLSITSRPFRREKRCCPMTTIYDIARRAGVSATTVSKVLNGYPDVSQKTREKVQRITRELGYQPNAAARGLVTRRSMSIGVFFQDDARMGFRHPFLHDIVASFQDVVGESGYDLLFFSRTTPPHAPQGFEARARHRGVDGLFLLGIPRTSPGLPSLVRSRIPVVSVDLDLFGPRASWLSSDNVGGARLAVEHLAAMGHTKIGFVGDRYGTKPGQDRALGYHMAMQELGLTFRSEWVAEGDFMEESGEEAMHRILEAREWPTAVFFASDMMAIGAMKALRQRGLEPGRDISLVGFDDVAIARLVTPALTTIRQNTRAMGEEAARELLDLMQNPNRPPRVITIPVELVSRESVARMGG</sequence>
<evidence type="ECO:0000313" key="5">
    <source>
        <dbReference type="EMBL" id="AEJ44779.1"/>
    </source>
</evidence>
<dbReference type="PROSITE" id="PS00356">
    <property type="entry name" value="HTH_LACI_1"/>
    <property type="match status" value="1"/>
</dbReference>
<dbReference type="Gene3D" id="1.10.260.40">
    <property type="entry name" value="lambda repressor-like DNA-binding domains"/>
    <property type="match status" value="1"/>
</dbReference>
<dbReference type="PROSITE" id="PS50932">
    <property type="entry name" value="HTH_LACI_2"/>
    <property type="match status" value="1"/>
</dbReference>
<dbReference type="STRING" id="1048834.TC41_2888"/>
<dbReference type="InterPro" id="IPR046335">
    <property type="entry name" value="LacI/GalR-like_sensor"/>
</dbReference>
<protein>
    <submittedName>
        <fullName evidence="5">Purine operon repressor, PurR</fullName>
    </submittedName>
</protein>
<dbReference type="PATRIC" id="fig|1048834.4.peg.2744"/>
<dbReference type="KEGG" id="aad:TC41_2888"/>
<dbReference type="EMBL" id="CP002902">
    <property type="protein sequence ID" value="AEJ44779.1"/>
    <property type="molecule type" value="Genomic_DNA"/>
</dbReference>
<dbReference type="SUPFAM" id="SSF47413">
    <property type="entry name" value="lambda repressor-like DNA-binding domains"/>
    <property type="match status" value="1"/>
</dbReference>
<evidence type="ECO:0000313" key="6">
    <source>
        <dbReference type="Proteomes" id="UP000000292"/>
    </source>
</evidence>
<dbReference type="Proteomes" id="UP000000292">
    <property type="component" value="Chromosome"/>
</dbReference>
<dbReference type="PANTHER" id="PTHR30146">
    <property type="entry name" value="LACI-RELATED TRANSCRIPTIONAL REPRESSOR"/>
    <property type="match status" value="1"/>
</dbReference>
<reference evidence="6" key="2">
    <citation type="submission" date="2011-06" db="EMBL/GenBank/DDBJ databases">
        <title>The complete genome sequence of Alicyclobacillus acidocaldarius sp. Tc-4-1.</title>
        <authorList>
            <person name="Chen Y."/>
            <person name="He Y."/>
            <person name="Dong Z."/>
            <person name="Hu S."/>
        </authorList>
    </citation>
    <scope>NUCLEOTIDE SEQUENCE [LARGE SCALE GENOMIC DNA]</scope>
    <source>
        <strain evidence="6">Tc-4-1</strain>
    </source>
</reference>
<dbReference type="eggNOG" id="COG1609">
    <property type="taxonomic scope" value="Bacteria"/>
</dbReference>
<dbReference type="InterPro" id="IPR000843">
    <property type="entry name" value="HTH_LacI"/>
</dbReference>